<evidence type="ECO:0000313" key="11">
    <source>
        <dbReference type="EMBL" id="KAL3517963.1"/>
    </source>
</evidence>
<evidence type="ECO:0000256" key="4">
    <source>
        <dbReference type="ARBA" id="ARBA00022741"/>
    </source>
</evidence>
<name>A0ABD2ZEV6_9GENT</name>
<dbReference type="PANTHER" id="PTHR13902">
    <property type="entry name" value="SERINE/THREONINE-PROTEIN KINASE WNK WITH NO LYSINE -RELATED"/>
    <property type="match status" value="1"/>
</dbReference>
<dbReference type="InterPro" id="IPR011009">
    <property type="entry name" value="Kinase-like_dom_sf"/>
</dbReference>
<organism evidence="11 12">
    <name type="scientific">Cinchona calisaya</name>
    <dbReference type="NCBI Taxonomy" id="153742"/>
    <lineage>
        <taxon>Eukaryota</taxon>
        <taxon>Viridiplantae</taxon>
        <taxon>Streptophyta</taxon>
        <taxon>Embryophyta</taxon>
        <taxon>Tracheophyta</taxon>
        <taxon>Spermatophyta</taxon>
        <taxon>Magnoliopsida</taxon>
        <taxon>eudicotyledons</taxon>
        <taxon>Gunneridae</taxon>
        <taxon>Pentapetalae</taxon>
        <taxon>asterids</taxon>
        <taxon>lamiids</taxon>
        <taxon>Gentianales</taxon>
        <taxon>Rubiaceae</taxon>
        <taxon>Cinchonoideae</taxon>
        <taxon>Cinchoneae</taxon>
        <taxon>Cinchona</taxon>
    </lineage>
</organism>
<dbReference type="FunFam" id="1.10.510.10:FF:000046">
    <property type="entry name" value="probable serine/threonine-protein kinase WNK9"/>
    <property type="match status" value="1"/>
</dbReference>
<dbReference type="Pfam" id="PF00069">
    <property type="entry name" value="Pkinase"/>
    <property type="match status" value="1"/>
</dbReference>
<dbReference type="SMART" id="SM00220">
    <property type="entry name" value="S_TKc"/>
    <property type="match status" value="1"/>
</dbReference>
<keyword evidence="3" id="KW-0808">Transferase</keyword>
<comment type="caution">
    <text evidence="11">The sequence shown here is derived from an EMBL/GenBank/DDBJ whole genome shotgun (WGS) entry which is preliminary data.</text>
</comment>
<evidence type="ECO:0000256" key="3">
    <source>
        <dbReference type="ARBA" id="ARBA00022679"/>
    </source>
</evidence>
<dbReference type="PROSITE" id="PS00108">
    <property type="entry name" value="PROTEIN_KINASE_ST"/>
    <property type="match status" value="1"/>
</dbReference>
<dbReference type="PROSITE" id="PS50011">
    <property type="entry name" value="PROTEIN_KINASE_DOM"/>
    <property type="match status" value="1"/>
</dbReference>
<keyword evidence="5" id="KW-0418">Kinase</keyword>
<evidence type="ECO:0000256" key="7">
    <source>
        <dbReference type="ARBA" id="ARBA00047899"/>
    </source>
</evidence>
<evidence type="ECO:0000256" key="2">
    <source>
        <dbReference type="ARBA" id="ARBA00022527"/>
    </source>
</evidence>
<feature type="domain" description="Protein kinase" evidence="10">
    <location>
        <begin position="30"/>
        <end position="288"/>
    </location>
</feature>
<evidence type="ECO:0000256" key="9">
    <source>
        <dbReference type="SAM" id="MobiDB-lite"/>
    </source>
</evidence>
<dbReference type="Gene3D" id="1.10.510.10">
    <property type="entry name" value="Transferase(Phosphotransferase) domain 1"/>
    <property type="match status" value="1"/>
</dbReference>
<keyword evidence="4" id="KW-0547">Nucleotide-binding</keyword>
<dbReference type="Proteomes" id="UP001630127">
    <property type="component" value="Unassembled WGS sequence"/>
</dbReference>
<dbReference type="InterPro" id="IPR050588">
    <property type="entry name" value="WNK_Ser-Thr_kinase"/>
</dbReference>
<evidence type="ECO:0000256" key="8">
    <source>
        <dbReference type="ARBA" id="ARBA00048679"/>
    </source>
</evidence>
<evidence type="ECO:0000256" key="1">
    <source>
        <dbReference type="ARBA" id="ARBA00012513"/>
    </source>
</evidence>
<dbReference type="GO" id="GO:0005524">
    <property type="term" value="F:ATP binding"/>
    <property type="evidence" value="ECO:0007669"/>
    <property type="project" value="UniProtKB-KW"/>
</dbReference>
<comment type="catalytic activity">
    <reaction evidence="8">
        <text>L-seryl-[protein] + ATP = O-phospho-L-seryl-[protein] + ADP + H(+)</text>
        <dbReference type="Rhea" id="RHEA:17989"/>
        <dbReference type="Rhea" id="RHEA-COMP:9863"/>
        <dbReference type="Rhea" id="RHEA-COMP:11604"/>
        <dbReference type="ChEBI" id="CHEBI:15378"/>
        <dbReference type="ChEBI" id="CHEBI:29999"/>
        <dbReference type="ChEBI" id="CHEBI:30616"/>
        <dbReference type="ChEBI" id="CHEBI:83421"/>
        <dbReference type="ChEBI" id="CHEBI:456216"/>
        <dbReference type="EC" id="2.7.11.1"/>
    </reaction>
</comment>
<evidence type="ECO:0000313" key="12">
    <source>
        <dbReference type="Proteomes" id="UP001630127"/>
    </source>
</evidence>
<dbReference type="SUPFAM" id="SSF56112">
    <property type="entry name" value="Protein kinase-like (PK-like)"/>
    <property type="match status" value="1"/>
</dbReference>
<proteinExistence type="predicted"/>
<dbReference type="GO" id="GO:0004674">
    <property type="term" value="F:protein serine/threonine kinase activity"/>
    <property type="evidence" value="ECO:0007669"/>
    <property type="project" value="UniProtKB-KW"/>
</dbReference>
<dbReference type="FunFam" id="3.30.200.20:FF:000075">
    <property type="entry name" value="Probable serine/threonine-protein kinase WNK1"/>
    <property type="match status" value="1"/>
</dbReference>
<dbReference type="EMBL" id="JBJUIK010000009">
    <property type="protein sequence ID" value="KAL3517963.1"/>
    <property type="molecule type" value="Genomic_DNA"/>
</dbReference>
<evidence type="ECO:0000256" key="5">
    <source>
        <dbReference type="ARBA" id="ARBA00022777"/>
    </source>
</evidence>
<dbReference type="Gene3D" id="3.30.200.20">
    <property type="entry name" value="Phosphorylase Kinase, domain 1"/>
    <property type="match status" value="1"/>
</dbReference>
<reference evidence="11 12" key="1">
    <citation type="submission" date="2024-11" db="EMBL/GenBank/DDBJ databases">
        <title>A near-complete genome assembly of Cinchona calisaya.</title>
        <authorList>
            <person name="Lian D.C."/>
            <person name="Zhao X.W."/>
            <person name="Wei L."/>
        </authorList>
    </citation>
    <scope>NUCLEOTIDE SEQUENCE [LARGE SCALE GENOMIC DNA]</scope>
    <source>
        <tissue evidence="11">Nenye</tissue>
    </source>
</reference>
<evidence type="ECO:0000256" key="6">
    <source>
        <dbReference type="ARBA" id="ARBA00022840"/>
    </source>
</evidence>
<dbReference type="AlphaFoldDB" id="A0ABD2ZEV6"/>
<keyword evidence="6" id="KW-0067">ATP-binding</keyword>
<evidence type="ECO:0000259" key="10">
    <source>
        <dbReference type="PROSITE" id="PS50011"/>
    </source>
</evidence>
<accession>A0ABD2ZEV6</accession>
<comment type="catalytic activity">
    <reaction evidence="7">
        <text>L-threonyl-[protein] + ATP = O-phospho-L-threonyl-[protein] + ADP + H(+)</text>
        <dbReference type="Rhea" id="RHEA:46608"/>
        <dbReference type="Rhea" id="RHEA-COMP:11060"/>
        <dbReference type="Rhea" id="RHEA-COMP:11605"/>
        <dbReference type="ChEBI" id="CHEBI:15378"/>
        <dbReference type="ChEBI" id="CHEBI:30013"/>
        <dbReference type="ChEBI" id="CHEBI:30616"/>
        <dbReference type="ChEBI" id="CHEBI:61977"/>
        <dbReference type="ChEBI" id="CHEBI:456216"/>
        <dbReference type="EC" id="2.7.11.1"/>
    </reaction>
</comment>
<sequence>MNNKGRLSDRTDESQDEHGYAETDPTGRYGRFEEILGKGAMKTVYKAIDEVLGMEVAWSQVKLIDLLRSEDDLQRLYSEVHLLSTLHHPSIIKFYTSWIDVDRRTFNFITEMFTSGTLREYKKKYKRVDIRAVKIWARQILEGLVYLHGHDPPVIHRDLKCDNIFVNGHLGQVKIGDLGLAAILHSSKRAHSVIGTPEFMAPELYEENYNELVDVYAFGMCILEMLTSEYPYSECNNPAQIYKKVTLGKKPRAFYKVQDLEAQRFIGKCLETASKRLSAKELMLDPFLIVDHIRDGSVRRTGNQKAFLNDHIGIEDLRLNVDIPETNMTITGKLNPEDDTIFLKVQITDKEGATRNVFFPFDMASDTPIGVANEMVRELEITDWTPSEIADMIDGEISGLLPYSKKWAQSQPSHYHILDYQEDEDHNLHFNDFSSCSSSQASLLDEIFDDGSSQSSLNSGKYSNLNYYSVDEYDPQISPRLQKLPSISSSHSSSRFCPGGNASTAHSLTRIGPSLSKDMLVTKGAPTGKSNYKMDMRKLTRNQSLVDMRSHLLHRSLLEEVGKRRLSKTVGAVEHIGFQDPLQVSRKTSRPVNGVYSVQMTGPGHK</sequence>
<dbReference type="CDD" id="cd13983">
    <property type="entry name" value="STKc_WNK"/>
    <property type="match status" value="1"/>
</dbReference>
<keyword evidence="2" id="KW-0723">Serine/threonine-protein kinase</keyword>
<dbReference type="InterPro" id="IPR008271">
    <property type="entry name" value="Ser/Thr_kinase_AS"/>
</dbReference>
<dbReference type="EC" id="2.7.11.1" evidence="1"/>
<gene>
    <name evidence="11" type="ORF">ACH5RR_020552</name>
</gene>
<feature type="compositionally biased region" description="Basic and acidic residues" evidence="9">
    <location>
        <begin position="1"/>
        <end position="21"/>
    </location>
</feature>
<protein>
    <recommendedName>
        <fullName evidence="1">non-specific serine/threonine protein kinase</fullName>
        <ecNumber evidence="1">2.7.11.1</ecNumber>
    </recommendedName>
</protein>
<keyword evidence="12" id="KW-1185">Reference proteome</keyword>
<feature type="region of interest" description="Disordered" evidence="9">
    <location>
        <begin position="1"/>
        <end position="26"/>
    </location>
</feature>
<dbReference type="InterPro" id="IPR000719">
    <property type="entry name" value="Prot_kinase_dom"/>
</dbReference>